<evidence type="ECO:0000313" key="3">
    <source>
        <dbReference type="Proteomes" id="UP000247602"/>
    </source>
</evidence>
<organism evidence="2 3">
    <name type="scientific">Modestobacter versicolor</name>
    <dbReference type="NCBI Taxonomy" id="429133"/>
    <lineage>
        <taxon>Bacteria</taxon>
        <taxon>Bacillati</taxon>
        <taxon>Actinomycetota</taxon>
        <taxon>Actinomycetes</taxon>
        <taxon>Geodermatophilales</taxon>
        <taxon>Geodermatophilaceae</taxon>
        <taxon>Modestobacter</taxon>
    </lineage>
</organism>
<keyword evidence="3" id="KW-1185">Reference proteome</keyword>
<feature type="transmembrane region" description="Helical" evidence="1">
    <location>
        <begin position="301"/>
        <end position="322"/>
    </location>
</feature>
<dbReference type="AlphaFoldDB" id="A0A323V2J5"/>
<keyword evidence="1" id="KW-0812">Transmembrane</keyword>
<dbReference type="Pfam" id="PF19516">
    <property type="entry name" value="DUF6049"/>
    <property type="match status" value="1"/>
</dbReference>
<name>A0A323V2J5_9ACTN</name>
<dbReference type="RefSeq" id="WP_220036142.1">
    <property type="nucleotide sequence ID" value="NZ_QKNV01000514.1"/>
</dbReference>
<comment type="caution">
    <text evidence="2">The sequence shown here is derived from an EMBL/GenBank/DDBJ whole genome shotgun (WGS) entry which is preliminary data.</text>
</comment>
<accession>A0A323V2J5</accession>
<keyword evidence="1" id="KW-1133">Transmembrane helix</keyword>
<feature type="non-terminal residue" evidence="2">
    <location>
        <position position="1"/>
    </location>
</feature>
<dbReference type="InterPro" id="IPR046112">
    <property type="entry name" value="DUF6049"/>
</dbReference>
<reference evidence="2 3" key="1">
    <citation type="submission" date="2018-06" db="EMBL/GenBank/DDBJ databases">
        <title>Draft genome sequence of Modestobacter versicolor CP153-2.</title>
        <authorList>
            <person name="Gundlapally S.R."/>
        </authorList>
    </citation>
    <scope>NUCLEOTIDE SEQUENCE [LARGE SCALE GENOMIC DNA]</scope>
    <source>
        <strain evidence="2 3">CP153-2</strain>
    </source>
</reference>
<dbReference type="EMBL" id="QKNV01000514">
    <property type="protein sequence ID" value="PZA18934.1"/>
    <property type="molecule type" value="Genomic_DNA"/>
</dbReference>
<dbReference type="Proteomes" id="UP000247602">
    <property type="component" value="Unassembled WGS sequence"/>
</dbReference>
<evidence type="ECO:0000313" key="2">
    <source>
        <dbReference type="EMBL" id="PZA18934.1"/>
    </source>
</evidence>
<sequence>VGGGGEPAAARSTLTTAGGDISVLVADSRLTDVVADATPGSGDGRLVEQRYLAELAALTGQLAAREPGTPQTVLVTPPRRVDPDPATVAAMISDTATQPWLAAGSLDALADGPSVAAGDLAAGDSTGARLPADGLAGITETMRVRDDFADAVVGDTDAVLAGYDAAIARAGSAQWRTDPEGFAASAADLRDTVAQLRDQVTLLAPVDGTYSLASSDAPLVLTVQNDLPFAVDVRLELQARGNVGLTTDDIGVTTLEPSSRTTLQVPAHVRQSGGFAVTARLTTPGGEPLGDDVQMQVKSTAYGPITLGITIGAAALLGLLFLRRAVRFVLKRRRGEPEADPLLDGVSAVPPTRSPV</sequence>
<gene>
    <name evidence="2" type="ORF">DMO24_23430</name>
</gene>
<keyword evidence="1" id="KW-0472">Membrane</keyword>
<protein>
    <submittedName>
        <fullName evidence="2">Uncharacterized protein</fullName>
    </submittedName>
</protein>
<proteinExistence type="predicted"/>
<evidence type="ECO:0000256" key="1">
    <source>
        <dbReference type="SAM" id="Phobius"/>
    </source>
</evidence>